<gene>
    <name evidence="5" type="ORF">RS030_111903</name>
</gene>
<organism evidence="5 6">
    <name type="scientific">Cryptosporidium xiaoi</name>
    <dbReference type="NCBI Taxonomy" id="659607"/>
    <lineage>
        <taxon>Eukaryota</taxon>
        <taxon>Sar</taxon>
        <taxon>Alveolata</taxon>
        <taxon>Apicomplexa</taxon>
        <taxon>Conoidasida</taxon>
        <taxon>Coccidia</taxon>
        <taxon>Eucoccidiorida</taxon>
        <taxon>Eimeriorina</taxon>
        <taxon>Cryptosporidiidae</taxon>
        <taxon>Cryptosporidium</taxon>
    </lineage>
</organism>
<dbReference type="AlphaFoldDB" id="A0AAV9Y263"/>
<dbReference type="Pfam" id="PF00012">
    <property type="entry name" value="HSP70"/>
    <property type="match status" value="2"/>
</dbReference>
<sequence>MSNYKLDNLFINKTKSRLFLIVTLIILFETVRCSLVGIDLGNDSTKVALIRPGRGIEMILNSHSQRKTATAVSFVASTPSLIRLFGEDSLGNVIRNPSKTLLNIPSFLGMCASVYRSKNEYNSGMYHPNGLRKDLYPYIIEDNNAHNGVVVNIDGHAMIPEELTGHYLDFMRRMTEESVGKGSSHEKGLWRTKNKKILNKGSHNDPGPIFGSETVGAVIAVPPTFTQRQRQSLVDSSEIAGLNLFGLVNSLGAAAVHQSTDLKSDQKSTFLYYDMGAKHISSCIVDFLPTNITHMGRNVQTHIINVLGCHTDYNSGGYLADISIVDLMLARIKNSPKGSKLSEIPLDNSRVLQKIFKQSVRTKLLLSTLKQTDFFVESLYKDIDISQTINREEFDKSIENSIVSKSLKPIEESLKLSNKTMVDITDIELLGGGLRIPRIKSTLERYFASFGKNVSQRLNGDEAMAFGAAFIAANQSATFRTKNIFYNEVSSNEFSIKIGSENIVFINNSTQFHGVHKLDFQFSEDFIAILNENNIPITQYNVSGISEYLSKSNGDDVSQLNVTLKIRVNTFGIVDLESVYAWKLVNQTIKVPVIVPVNSTLSSNSTIGANSNSTSESNETMNRKNNTKTIFEEKTILKPSPFALNFTKVEIACPIPLTREEKQTISHHINELNKLDAKHRQLMDSKNTLESLIYDNRNKLYEDIYIKVTLESERDELNSLLSKTEDWLYEVGDGIVLESVEENIQKITNLTDIIDLKADEYKYRDELIINVDKKLNSTIELFNSISFTHTWVQNTTFDEVKAILNEFQSWYTETKNKQLSLKPTDVPILLREETLQKLEFLHSSVVRVRNIPKPRPKIKTKSQKNSKNETDDMPEYNTNSTVNDNVDSNDSYIKINDTNVNFELNSNSTEYNGTNFNASNETQYGNREDTSSEIRDKSEL</sequence>
<name>A0AAV9Y263_9CRYT</name>
<feature type="compositionally biased region" description="Basic residues" evidence="4">
    <location>
        <begin position="851"/>
        <end position="864"/>
    </location>
</feature>
<accession>A0AAV9Y263</accession>
<dbReference type="PANTHER" id="PTHR45639">
    <property type="entry name" value="HSC70CB, ISOFORM G-RELATED"/>
    <property type="match status" value="1"/>
</dbReference>
<dbReference type="InterPro" id="IPR013126">
    <property type="entry name" value="Hsp_70_fam"/>
</dbReference>
<dbReference type="GO" id="GO:0034663">
    <property type="term" value="C:endoplasmic reticulum chaperone complex"/>
    <property type="evidence" value="ECO:0007669"/>
    <property type="project" value="TreeGrafter"/>
</dbReference>
<feature type="compositionally biased region" description="Polar residues" evidence="4">
    <location>
        <begin position="906"/>
        <end position="925"/>
    </location>
</feature>
<dbReference type="GO" id="GO:0005524">
    <property type="term" value="F:ATP binding"/>
    <property type="evidence" value="ECO:0007669"/>
    <property type="project" value="UniProtKB-KW"/>
</dbReference>
<dbReference type="GO" id="GO:0140662">
    <property type="term" value="F:ATP-dependent protein folding chaperone"/>
    <property type="evidence" value="ECO:0007669"/>
    <property type="project" value="InterPro"/>
</dbReference>
<evidence type="ECO:0000313" key="6">
    <source>
        <dbReference type="Proteomes" id="UP001311799"/>
    </source>
</evidence>
<dbReference type="PANTHER" id="PTHR45639:SF3">
    <property type="entry name" value="HYPOXIA UP-REGULATED PROTEIN 1"/>
    <property type="match status" value="1"/>
</dbReference>
<dbReference type="SUPFAM" id="SSF53067">
    <property type="entry name" value="Actin-like ATPase domain"/>
    <property type="match status" value="2"/>
</dbReference>
<evidence type="ECO:0000313" key="5">
    <source>
        <dbReference type="EMBL" id="KAK6591068.1"/>
    </source>
</evidence>
<dbReference type="Proteomes" id="UP001311799">
    <property type="component" value="Unassembled WGS sequence"/>
</dbReference>
<feature type="region of interest" description="Disordered" evidence="4">
    <location>
        <begin position="906"/>
        <end position="940"/>
    </location>
</feature>
<keyword evidence="2" id="KW-0067">ATP-binding</keyword>
<dbReference type="Gene3D" id="1.20.1270.10">
    <property type="match status" value="1"/>
</dbReference>
<evidence type="ECO:0000256" key="4">
    <source>
        <dbReference type="SAM" id="MobiDB-lite"/>
    </source>
</evidence>
<feature type="compositionally biased region" description="Basic and acidic residues" evidence="4">
    <location>
        <begin position="926"/>
        <end position="940"/>
    </location>
</feature>
<keyword evidence="6" id="KW-1185">Reference proteome</keyword>
<dbReference type="InterPro" id="IPR029048">
    <property type="entry name" value="HSP70_C_sf"/>
</dbReference>
<dbReference type="CDD" id="cd10230">
    <property type="entry name" value="ASKHA_NBD_HSP70_HYOU1"/>
    <property type="match status" value="1"/>
</dbReference>
<proteinExistence type="predicted"/>
<evidence type="ECO:0000256" key="1">
    <source>
        <dbReference type="ARBA" id="ARBA00022741"/>
    </source>
</evidence>
<dbReference type="Gene3D" id="3.90.640.10">
    <property type="entry name" value="Actin, Chain A, domain 4"/>
    <property type="match status" value="1"/>
</dbReference>
<comment type="caution">
    <text evidence="5">The sequence shown here is derived from an EMBL/GenBank/DDBJ whole genome shotgun (WGS) entry which is preliminary data.</text>
</comment>
<evidence type="ECO:0000256" key="2">
    <source>
        <dbReference type="ARBA" id="ARBA00022840"/>
    </source>
</evidence>
<protein>
    <submittedName>
        <fullName evidence="5">HSP protein</fullName>
    </submittedName>
</protein>
<keyword evidence="1" id="KW-0547">Nucleotide-binding</keyword>
<dbReference type="Gene3D" id="3.30.420.40">
    <property type="match status" value="2"/>
</dbReference>
<feature type="compositionally biased region" description="Low complexity" evidence="4">
    <location>
        <begin position="877"/>
        <end position="888"/>
    </location>
</feature>
<dbReference type="InterPro" id="IPR043129">
    <property type="entry name" value="ATPase_NBD"/>
</dbReference>
<keyword evidence="3" id="KW-0143">Chaperone</keyword>
<evidence type="ECO:0000256" key="3">
    <source>
        <dbReference type="ARBA" id="ARBA00023186"/>
    </source>
</evidence>
<dbReference type="Gene3D" id="3.30.30.30">
    <property type="match status" value="1"/>
</dbReference>
<reference evidence="5 6" key="1">
    <citation type="submission" date="2023-10" db="EMBL/GenBank/DDBJ databases">
        <title>Comparative genomics analysis reveals potential genetic determinants of host preference in Cryptosporidium xiaoi.</title>
        <authorList>
            <person name="Xiao L."/>
            <person name="Li J."/>
        </authorList>
    </citation>
    <scope>NUCLEOTIDE SEQUENCE [LARGE SCALE GENOMIC DNA]</scope>
    <source>
        <strain evidence="5 6">52996</strain>
    </source>
</reference>
<dbReference type="SUPFAM" id="SSF100934">
    <property type="entry name" value="Heat shock protein 70kD (HSP70), C-terminal subdomain"/>
    <property type="match status" value="1"/>
</dbReference>
<dbReference type="GO" id="GO:0030968">
    <property type="term" value="P:endoplasmic reticulum unfolded protein response"/>
    <property type="evidence" value="ECO:0007669"/>
    <property type="project" value="TreeGrafter"/>
</dbReference>
<dbReference type="EMBL" id="JAWDEY010000002">
    <property type="protein sequence ID" value="KAK6591068.1"/>
    <property type="molecule type" value="Genomic_DNA"/>
</dbReference>
<feature type="region of interest" description="Disordered" evidence="4">
    <location>
        <begin position="851"/>
        <end position="888"/>
    </location>
</feature>